<dbReference type="SUPFAM" id="SSF55729">
    <property type="entry name" value="Acyl-CoA N-acyltransferases (Nat)"/>
    <property type="match status" value="1"/>
</dbReference>
<dbReference type="PROSITE" id="PS51186">
    <property type="entry name" value="GNAT"/>
    <property type="match status" value="1"/>
</dbReference>
<dbReference type="InterPro" id="IPR016181">
    <property type="entry name" value="Acyl_CoA_acyltransferase"/>
</dbReference>
<dbReference type="InterPro" id="IPR000182">
    <property type="entry name" value="GNAT_dom"/>
</dbReference>
<reference evidence="3" key="1">
    <citation type="submission" date="2021-03" db="EMBL/GenBank/DDBJ databases">
        <authorList>
            <person name="Tagirdzhanova G."/>
        </authorList>
    </citation>
    <scope>NUCLEOTIDE SEQUENCE</scope>
</reference>
<evidence type="ECO:0000313" key="3">
    <source>
        <dbReference type="EMBL" id="CAF9923511.1"/>
    </source>
</evidence>
<evidence type="ECO:0000256" key="1">
    <source>
        <dbReference type="SAM" id="Coils"/>
    </source>
</evidence>
<feature type="domain" description="N-acetyltransferase" evidence="2">
    <location>
        <begin position="40"/>
        <end position="206"/>
    </location>
</feature>
<dbReference type="GO" id="GO:0016747">
    <property type="term" value="F:acyltransferase activity, transferring groups other than amino-acyl groups"/>
    <property type="evidence" value="ECO:0007669"/>
    <property type="project" value="InterPro"/>
</dbReference>
<gene>
    <name evidence="3" type="ORF">GOMPHAMPRED_002858</name>
</gene>
<dbReference type="AlphaFoldDB" id="A0A8H3FM44"/>
<proteinExistence type="predicted"/>
<protein>
    <recommendedName>
        <fullName evidence="2">N-acetyltransferase domain-containing protein</fullName>
    </recommendedName>
</protein>
<name>A0A8H3FM44_9LECA</name>
<organism evidence="3 4">
    <name type="scientific">Gomphillus americanus</name>
    <dbReference type="NCBI Taxonomy" id="1940652"/>
    <lineage>
        <taxon>Eukaryota</taxon>
        <taxon>Fungi</taxon>
        <taxon>Dikarya</taxon>
        <taxon>Ascomycota</taxon>
        <taxon>Pezizomycotina</taxon>
        <taxon>Lecanoromycetes</taxon>
        <taxon>OSLEUM clade</taxon>
        <taxon>Ostropomycetidae</taxon>
        <taxon>Ostropales</taxon>
        <taxon>Graphidaceae</taxon>
        <taxon>Gomphilloideae</taxon>
        <taxon>Gomphillus</taxon>
    </lineage>
</organism>
<keyword evidence="4" id="KW-1185">Reference proteome</keyword>
<evidence type="ECO:0000259" key="2">
    <source>
        <dbReference type="PROSITE" id="PS51186"/>
    </source>
</evidence>
<feature type="coiled-coil region" evidence="1">
    <location>
        <begin position="132"/>
        <end position="159"/>
    </location>
</feature>
<dbReference type="OrthoDB" id="2129362at2759"/>
<dbReference type="Proteomes" id="UP000664169">
    <property type="component" value="Unassembled WGS sequence"/>
</dbReference>
<dbReference type="Gene3D" id="3.40.630.30">
    <property type="match status" value="1"/>
</dbReference>
<dbReference type="EMBL" id="CAJPDQ010000019">
    <property type="protein sequence ID" value="CAF9923511.1"/>
    <property type="molecule type" value="Genomic_DNA"/>
</dbReference>
<accession>A0A8H3FM44</accession>
<evidence type="ECO:0000313" key="4">
    <source>
        <dbReference type="Proteomes" id="UP000664169"/>
    </source>
</evidence>
<comment type="caution">
    <text evidence="3">The sequence shown here is derived from an EMBL/GenBank/DDBJ whole genome shotgun (WGS) entry which is preliminary data.</text>
</comment>
<sequence length="206" mass="23592">MAAISHVDNNHKTDFHIRPMVTADACSIAKIQNHYMSNTIKTIQCAEYSISAIESRIRTALDEKYAAFVALSGLDDERLEVDDTQMVRAEPRILGYISTFRFRLQSGWNATVEVSPFWELGYEGHGIGTALLTHLIKALRDTKRQLDLARNNRDEAFVEIRNGMRYVRHLLAACVVDEDDLEDFYTRRGFKGVAHFENAGYRFGKW</sequence>
<keyword evidence="1" id="KW-0175">Coiled coil</keyword>